<dbReference type="CDD" id="cd04458">
    <property type="entry name" value="CSP_CDS"/>
    <property type="match status" value="2"/>
</dbReference>
<feature type="compositionally biased region" description="Low complexity" evidence="2">
    <location>
        <begin position="47"/>
        <end position="59"/>
    </location>
</feature>
<dbReference type="KEGG" id="xau:Xaut_0192"/>
<feature type="compositionally biased region" description="Gly residues" evidence="2">
    <location>
        <begin position="146"/>
        <end position="164"/>
    </location>
</feature>
<dbReference type="PRINTS" id="PR00050">
    <property type="entry name" value="COLDSHOCK"/>
</dbReference>
<keyword evidence="4" id="KW-0238">DNA-binding</keyword>
<proteinExistence type="predicted"/>
<dbReference type="InterPro" id="IPR012340">
    <property type="entry name" value="NA-bd_OB-fold"/>
</dbReference>
<dbReference type="Proteomes" id="UP000002417">
    <property type="component" value="Chromosome"/>
</dbReference>
<evidence type="ECO:0000256" key="2">
    <source>
        <dbReference type="SAM" id="MobiDB-lite"/>
    </source>
</evidence>
<dbReference type="EMBL" id="CP000781">
    <property type="protein sequence ID" value="ABS65451.1"/>
    <property type="molecule type" value="Genomic_DNA"/>
</dbReference>
<dbReference type="PhylomeDB" id="A7IBQ8"/>
<dbReference type="Gene3D" id="2.40.50.140">
    <property type="entry name" value="Nucleic acid-binding proteins"/>
    <property type="match status" value="2"/>
</dbReference>
<feature type="domain" description="CSD" evidence="3">
    <location>
        <begin position="64"/>
        <end position="129"/>
    </location>
</feature>
<dbReference type="HOGENOM" id="CLU_097141_1_0_5"/>
<dbReference type="InterPro" id="IPR019844">
    <property type="entry name" value="CSD_CS"/>
</dbReference>
<feature type="compositionally biased region" description="Polar residues" evidence="2">
    <location>
        <begin position="1"/>
        <end position="14"/>
    </location>
</feature>
<gene>
    <name evidence="4" type="ordered locus">Xaut_0192</name>
</gene>
<feature type="compositionally biased region" description="Basic and acidic residues" evidence="2">
    <location>
        <begin position="15"/>
        <end position="43"/>
    </location>
</feature>
<feature type="region of interest" description="Disordered" evidence="2">
    <location>
        <begin position="1"/>
        <end position="64"/>
    </location>
</feature>
<dbReference type="PROSITE" id="PS51857">
    <property type="entry name" value="CSD_2"/>
    <property type="match status" value="2"/>
</dbReference>
<dbReference type="SMART" id="SM00357">
    <property type="entry name" value="CSP"/>
    <property type="match status" value="2"/>
</dbReference>
<dbReference type="InterPro" id="IPR011129">
    <property type="entry name" value="CSD"/>
</dbReference>
<dbReference type="PROSITE" id="PS00352">
    <property type="entry name" value="CSD_1"/>
    <property type="match status" value="1"/>
</dbReference>
<evidence type="ECO:0000256" key="1">
    <source>
        <dbReference type="RuleBase" id="RU000408"/>
    </source>
</evidence>
<protein>
    <submittedName>
        <fullName evidence="4">Putative cold-shock DNA-binding domain protein</fullName>
    </submittedName>
</protein>
<name>A7IBQ8_XANP2</name>
<dbReference type="GO" id="GO:0003677">
    <property type="term" value="F:DNA binding"/>
    <property type="evidence" value="ECO:0007669"/>
    <property type="project" value="UniProtKB-KW"/>
</dbReference>
<organism evidence="4 5">
    <name type="scientific">Xanthobacter autotrophicus (strain ATCC BAA-1158 / Py2)</name>
    <dbReference type="NCBI Taxonomy" id="78245"/>
    <lineage>
        <taxon>Bacteria</taxon>
        <taxon>Pseudomonadati</taxon>
        <taxon>Pseudomonadota</taxon>
        <taxon>Alphaproteobacteria</taxon>
        <taxon>Hyphomicrobiales</taxon>
        <taxon>Xanthobacteraceae</taxon>
        <taxon>Xanthobacter</taxon>
    </lineage>
</organism>
<dbReference type="Pfam" id="PF00313">
    <property type="entry name" value="CSD"/>
    <property type="match status" value="2"/>
</dbReference>
<evidence type="ECO:0000259" key="3">
    <source>
        <dbReference type="PROSITE" id="PS51857"/>
    </source>
</evidence>
<dbReference type="STRING" id="78245.Xaut_0192"/>
<dbReference type="InterPro" id="IPR050181">
    <property type="entry name" value="Cold_shock_domain"/>
</dbReference>
<sequence>MALSQNWRLTSTEIHMSRNRDFREPRRRGFDDDFAPPRDRGFGGDRPFSSPSSSFSAPAPSGPPIDATVKWFNPEKGFGFVELADGSGDVFLHARALEAAGQESVPPGSKLSVRVGQGQKGRQVTEVLEVDTSTAEAAPARRSFGAGPGAGGGFGGAPRAGGAGPRAATGPTEERVGTVKWYNPDKGFGFIAVEGGGKDVFVHVTVISRSGLTDLAEGQRVVVQVGQGPKGPEARGIELAD</sequence>
<feature type="region of interest" description="Disordered" evidence="2">
    <location>
        <begin position="141"/>
        <end position="175"/>
    </location>
</feature>
<dbReference type="eggNOG" id="COG1278">
    <property type="taxonomic scope" value="Bacteria"/>
</dbReference>
<dbReference type="InterPro" id="IPR002059">
    <property type="entry name" value="CSP_DNA-bd"/>
</dbReference>
<dbReference type="SUPFAM" id="SSF50249">
    <property type="entry name" value="Nucleic acid-binding proteins"/>
    <property type="match status" value="2"/>
</dbReference>
<dbReference type="GO" id="GO:0005829">
    <property type="term" value="C:cytosol"/>
    <property type="evidence" value="ECO:0007669"/>
    <property type="project" value="UniProtKB-ARBA"/>
</dbReference>
<reference evidence="4 5" key="1">
    <citation type="submission" date="2007-07" db="EMBL/GenBank/DDBJ databases">
        <title>Complete sequence of chromosome of Xanthobacter autotrophicus Py2.</title>
        <authorList>
            <consortium name="US DOE Joint Genome Institute"/>
            <person name="Copeland A."/>
            <person name="Lucas S."/>
            <person name="Lapidus A."/>
            <person name="Barry K."/>
            <person name="Glavina del Rio T."/>
            <person name="Hammon N."/>
            <person name="Israni S."/>
            <person name="Dalin E."/>
            <person name="Tice H."/>
            <person name="Pitluck S."/>
            <person name="Sims D."/>
            <person name="Brettin T."/>
            <person name="Bruce D."/>
            <person name="Detter J.C."/>
            <person name="Han C."/>
            <person name="Tapia R."/>
            <person name="Brainard J."/>
            <person name="Schmutz J."/>
            <person name="Larimer F."/>
            <person name="Land M."/>
            <person name="Hauser L."/>
            <person name="Kyrpides N."/>
            <person name="Kim E."/>
            <person name="Ensigns S.A."/>
            <person name="Richardson P."/>
        </authorList>
    </citation>
    <scope>NUCLEOTIDE SEQUENCE [LARGE SCALE GENOMIC DNA]</scope>
    <source>
        <strain evidence="5">ATCC BAA-1158 / Py2</strain>
    </source>
</reference>
<comment type="subcellular location">
    <subcellularLocation>
        <location evidence="1">Cytoplasm</location>
    </subcellularLocation>
</comment>
<evidence type="ECO:0000313" key="5">
    <source>
        <dbReference type="Proteomes" id="UP000002417"/>
    </source>
</evidence>
<evidence type="ECO:0000313" key="4">
    <source>
        <dbReference type="EMBL" id="ABS65451.1"/>
    </source>
</evidence>
<feature type="domain" description="CSD" evidence="3">
    <location>
        <begin position="174"/>
        <end position="239"/>
    </location>
</feature>
<keyword evidence="5" id="KW-1185">Reference proteome</keyword>
<dbReference type="AlphaFoldDB" id="A7IBQ8"/>
<dbReference type="PANTHER" id="PTHR11544">
    <property type="entry name" value="COLD SHOCK DOMAIN CONTAINING PROTEINS"/>
    <property type="match status" value="1"/>
</dbReference>
<accession>A7IBQ8</accession>